<reference evidence="1 2" key="1">
    <citation type="submission" date="2019-03" db="EMBL/GenBank/DDBJ databases">
        <title>Draft genome sequences of novel Actinobacteria.</title>
        <authorList>
            <person name="Sahin N."/>
            <person name="Ay H."/>
            <person name="Saygin H."/>
        </authorList>
    </citation>
    <scope>NUCLEOTIDE SEQUENCE [LARGE SCALE GENOMIC DNA]</scope>
    <source>
        <strain evidence="1 2">JCM 30547</strain>
    </source>
</reference>
<evidence type="ECO:0000313" key="1">
    <source>
        <dbReference type="EMBL" id="TDC22151.1"/>
    </source>
</evidence>
<name>A0A4R4PJB4_9ACTN</name>
<evidence type="ECO:0000313" key="2">
    <source>
        <dbReference type="Proteomes" id="UP000295075"/>
    </source>
</evidence>
<gene>
    <name evidence="1" type="ORF">E1261_31675</name>
</gene>
<dbReference type="EMBL" id="SMKA01000198">
    <property type="protein sequence ID" value="TDC22151.1"/>
    <property type="molecule type" value="Genomic_DNA"/>
</dbReference>
<keyword evidence="2" id="KW-1185">Reference proteome</keyword>
<dbReference type="Proteomes" id="UP000295075">
    <property type="component" value="Unassembled WGS sequence"/>
</dbReference>
<organism evidence="1 2">
    <name type="scientific">Kribbella albertanoniae</name>
    <dbReference type="NCBI Taxonomy" id="1266829"/>
    <lineage>
        <taxon>Bacteria</taxon>
        <taxon>Bacillati</taxon>
        <taxon>Actinomycetota</taxon>
        <taxon>Actinomycetes</taxon>
        <taxon>Propionibacteriales</taxon>
        <taxon>Kribbellaceae</taxon>
        <taxon>Kribbella</taxon>
    </lineage>
</organism>
<accession>A0A4R4PJB4</accession>
<sequence>MFIDDRITELDRESVAWCNHRLDQAMYYAWGVIDTLVRCKPDVGDLFSDDDVYHFGQKIFTDSITFRLGRVAAIDAIQDAWQQYYRDKFGIVIMTVVQP</sequence>
<protein>
    <submittedName>
        <fullName evidence="1">Uncharacterized protein</fullName>
    </submittedName>
</protein>
<dbReference type="AlphaFoldDB" id="A0A4R4PJB4"/>
<comment type="caution">
    <text evidence="1">The sequence shown here is derived from an EMBL/GenBank/DDBJ whole genome shotgun (WGS) entry which is preliminary data.</text>
</comment>
<dbReference type="RefSeq" id="WP_132413065.1">
    <property type="nucleotide sequence ID" value="NZ_SMKA01000198.1"/>
</dbReference>
<proteinExistence type="predicted"/>